<gene>
    <name evidence="1" type="ORF">L6452_33427</name>
</gene>
<comment type="caution">
    <text evidence="1">The sequence shown here is derived from an EMBL/GenBank/DDBJ whole genome shotgun (WGS) entry which is preliminary data.</text>
</comment>
<reference evidence="1 2" key="2">
    <citation type="journal article" date="2022" name="Mol. Ecol. Resour.">
        <title>The genomes of chicory, endive, great burdock and yacon provide insights into Asteraceae paleo-polyploidization history and plant inulin production.</title>
        <authorList>
            <person name="Fan W."/>
            <person name="Wang S."/>
            <person name="Wang H."/>
            <person name="Wang A."/>
            <person name="Jiang F."/>
            <person name="Liu H."/>
            <person name="Zhao H."/>
            <person name="Xu D."/>
            <person name="Zhang Y."/>
        </authorList>
    </citation>
    <scope>NUCLEOTIDE SEQUENCE [LARGE SCALE GENOMIC DNA]</scope>
    <source>
        <strain evidence="2">cv. Niubang</strain>
    </source>
</reference>
<evidence type="ECO:0000313" key="2">
    <source>
        <dbReference type="Proteomes" id="UP001055879"/>
    </source>
</evidence>
<dbReference type="EMBL" id="CM042058">
    <property type="protein sequence ID" value="KAI3684206.1"/>
    <property type="molecule type" value="Genomic_DNA"/>
</dbReference>
<reference evidence="2" key="1">
    <citation type="journal article" date="2022" name="Mol. Ecol. Resour.">
        <title>The genomes of chicory, endive, great burdock and yacon provide insights into Asteraceae palaeo-polyploidization history and plant inulin production.</title>
        <authorList>
            <person name="Fan W."/>
            <person name="Wang S."/>
            <person name="Wang H."/>
            <person name="Wang A."/>
            <person name="Jiang F."/>
            <person name="Liu H."/>
            <person name="Zhao H."/>
            <person name="Xu D."/>
            <person name="Zhang Y."/>
        </authorList>
    </citation>
    <scope>NUCLEOTIDE SEQUENCE [LARGE SCALE GENOMIC DNA]</scope>
    <source>
        <strain evidence="2">cv. Niubang</strain>
    </source>
</reference>
<protein>
    <submittedName>
        <fullName evidence="1">Uncharacterized protein</fullName>
    </submittedName>
</protein>
<dbReference type="Proteomes" id="UP001055879">
    <property type="component" value="Linkage Group LG12"/>
</dbReference>
<accession>A0ACB8YGH2</accession>
<name>A0ACB8YGH2_ARCLA</name>
<proteinExistence type="predicted"/>
<organism evidence="1 2">
    <name type="scientific">Arctium lappa</name>
    <name type="common">Greater burdock</name>
    <name type="synonym">Lappa major</name>
    <dbReference type="NCBI Taxonomy" id="4217"/>
    <lineage>
        <taxon>Eukaryota</taxon>
        <taxon>Viridiplantae</taxon>
        <taxon>Streptophyta</taxon>
        <taxon>Embryophyta</taxon>
        <taxon>Tracheophyta</taxon>
        <taxon>Spermatophyta</taxon>
        <taxon>Magnoliopsida</taxon>
        <taxon>eudicotyledons</taxon>
        <taxon>Gunneridae</taxon>
        <taxon>Pentapetalae</taxon>
        <taxon>asterids</taxon>
        <taxon>campanulids</taxon>
        <taxon>Asterales</taxon>
        <taxon>Asteraceae</taxon>
        <taxon>Carduoideae</taxon>
        <taxon>Cardueae</taxon>
        <taxon>Arctiinae</taxon>
        <taxon>Arctium</taxon>
    </lineage>
</organism>
<sequence>MGKMVRGQELKLVFLHARLINQNHNTNSFIFTISFNCLPSSSASVLPDFAPSKPLSRSRSKTFHRA</sequence>
<evidence type="ECO:0000313" key="1">
    <source>
        <dbReference type="EMBL" id="KAI3684206.1"/>
    </source>
</evidence>
<keyword evidence="2" id="KW-1185">Reference proteome</keyword>